<protein>
    <submittedName>
        <fullName evidence="1">Uncharacterized protein</fullName>
    </submittedName>
</protein>
<evidence type="ECO:0000313" key="1">
    <source>
        <dbReference type="EMBL" id="SUQ13673.1"/>
    </source>
</evidence>
<name>A0A316A092_9FIRM</name>
<reference evidence="2" key="1">
    <citation type="submission" date="2017-07" db="EMBL/GenBank/DDBJ databases">
        <authorList>
            <person name="Varghese N."/>
            <person name="Submissions S."/>
        </authorList>
    </citation>
    <scope>NUCLEOTIDE SEQUENCE [LARGE SCALE GENOMIC DNA]</scope>
    <source>
        <strain evidence="2">NLAE-zl-C134</strain>
    </source>
</reference>
<evidence type="ECO:0000313" key="2">
    <source>
        <dbReference type="Proteomes" id="UP000254051"/>
    </source>
</evidence>
<sequence>MNKIDLEHRLQKGSILYIGNIPVYKISIGEMVDFPYGYSMCNYLINLLCMDDEKSCELSNNNSITSTFEFIMVQLYSELIALEKGQVPENTMNSLLTTTMIPLLEMIFRDDVHCNFQNMCLSIGRDNNKLLNIENYNEFRAILKERNCLMDIDGFENAENPDNEMVQKLLEKRRILREKLKNAKKNENDENGVTIADLISIFAEAEKMPLQDVYDNYDIYQFNNQFNRLKIMEDYQVNIKALLAGAKKEEIKLQHWLSKIKSENP</sequence>
<dbReference type="RefSeq" id="WP_109709710.1">
    <property type="nucleotide sequence ID" value="NZ_QGDS01000003.1"/>
</dbReference>
<organism evidence="1 2">
    <name type="scientific">Faecalicatena contorta</name>
    <dbReference type="NCBI Taxonomy" id="39482"/>
    <lineage>
        <taxon>Bacteria</taxon>
        <taxon>Bacillati</taxon>
        <taxon>Bacillota</taxon>
        <taxon>Clostridia</taxon>
        <taxon>Lachnospirales</taxon>
        <taxon>Lachnospiraceae</taxon>
        <taxon>Faecalicatena</taxon>
    </lineage>
</organism>
<gene>
    <name evidence="1" type="ORF">SAMN05216529_103406</name>
</gene>
<keyword evidence="2" id="KW-1185">Reference proteome</keyword>
<dbReference type="EMBL" id="UHJJ01000003">
    <property type="protein sequence ID" value="SUQ13673.1"/>
    <property type="molecule type" value="Genomic_DNA"/>
</dbReference>
<dbReference type="OrthoDB" id="2066987at2"/>
<dbReference type="Proteomes" id="UP000254051">
    <property type="component" value="Unassembled WGS sequence"/>
</dbReference>
<dbReference type="AlphaFoldDB" id="A0A316A092"/>
<accession>A0A316A092</accession>
<proteinExistence type="predicted"/>